<dbReference type="PROSITE" id="PS51257">
    <property type="entry name" value="PROKAR_LIPOPROTEIN"/>
    <property type="match status" value="1"/>
</dbReference>
<comment type="caution">
    <text evidence="2">The sequence shown here is derived from an EMBL/GenBank/DDBJ whole genome shotgun (WGS) entry which is preliminary data.</text>
</comment>
<evidence type="ECO:0000313" key="3">
    <source>
        <dbReference type="Proteomes" id="UP000707206"/>
    </source>
</evidence>
<protein>
    <submittedName>
        <fullName evidence="2">DUF4249 domain-containing protein</fullName>
    </submittedName>
</protein>
<name>A0A967ATV0_9FLAO</name>
<dbReference type="EMBL" id="VIKU02000003">
    <property type="protein sequence ID" value="NHF59827.1"/>
    <property type="molecule type" value="Genomic_DNA"/>
</dbReference>
<evidence type="ECO:0000313" key="2">
    <source>
        <dbReference type="EMBL" id="NHF59827.1"/>
    </source>
</evidence>
<reference evidence="2" key="2">
    <citation type="submission" date="2020-03" db="EMBL/GenBank/DDBJ databases">
        <title>Flavobacteriaceae bacterium strain TP-CH-4, a member of the family Flavobacteriaceae isolated from a deep-sea seamount.</title>
        <authorList>
            <person name="Zhang D.-C."/>
        </authorList>
    </citation>
    <scope>NUCLEOTIDE SEQUENCE</scope>
    <source>
        <strain evidence="2">TP-CH-4</strain>
    </source>
</reference>
<gene>
    <name evidence="2" type="ORF">FK220_010785</name>
</gene>
<dbReference type="Pfam" id="PF14054">
    <property type="entry name" value="DUF4249"/>
    <property type="match status" value="1"/>
</dbReference>
<evidence type="ECO:0000256" key="1">
    <source>
        <dbReference type="SAM" id="MobiDB-lite"/>
    </source>
</evidence>
<dbReference type="InterPro" id="IPR025345">
    <property type="entry name" value="DUF4249"/>
</dbReference>
<sequence>MMKKTIAYIVLYGSAVGCVETFTIPPEVLEVVPILVVEATVTDSLQRQKVILSRTDELDSIVNIGSRFEPSLNAPFASAQRRAIRYERDATVMVIDRSNNEYLFVEEEPGKYYSQEAFAAEQGMAYQLQVTTANGEMYRSEYEEVRGKSQIDALYADRITSDLGQEGMAIYVDSSDLLKETDYFRYEYEETYKIIAPNWTAFEFKILNDGSVPGEVPAVELVPRQQEERVCYNTEASSDIKLLNTNSLQNPVSTRNLVRFIDRSNPIISHRYSILVRQYTTSLEAYNYYDNLRRFSGTENVFSNVQPGFLEGNLSSANGNLIIGYFDVASIEEKRLYFNYEDFFPGEPLPPYFTDINCERAISPPLGDPERDGPPSPFGPCPEPLIPRIKTQRIEFFGFTGNPPEVCQGPYLVTPTVCGDCTTLGSNQVPDFWIE</sequence>
<dbReference type="AlphaFoldDB" id="A0A967ATV0"/>
<dbReference type="Proteomes" id="UP000707206">
    <property type="component" value="Unassembled WGS sequence"/>
</dbReference>
<organism evidence="2 3">
    <name type="scientific">Pelagihabitans pacificus</name>
    <dbReference type="NCBI Taxonomy" id="2696054"/>
    <lineage>
        <taxon>Bacteria</taxon>
        <taxon>Pseudomonadati</taxon>
        <taxon>Bacteroidota</taxon>
        <taxon>Flavobacteriia</taxon>
        <taxon>Flavobacteriales</taxon>
        <taxon>Flavobacteriaceae</taxon>
        <taxon>Pelagihabitans</taxon>
    </lineage>
</organism>
<accession>A0A967ATV0</accession>
<keyword evidence="3" id="KW-1185">Reference proteome</keyword>
<reference evidence="2" key="1">
    <citation type="submission" date="2019-07" db="EMBL/GenBank/DDBJ databases">
        <authorList>
            <person name="De-Chao Zhang Q."/>
        </authorList>
    </citation>
    <scope>NUCLEOTIDE SEQUENCE</scope>
    <source>
        <strain evidence="2">TP-CH-4</strain>
    </source>
</reference>
<proteinExistence type="predicted"/>
<dbReference type="RefSeq" id="WP_152574340.1">
    <property type="nucleotide sequence ID" value="NZ_VIKU02000003.1"/>
</dbReference>
<feature type="region of interest" description="Disordered" evidence="1">
    <location>
        <begin position="363"/>
        <end position="382"/>
    </location>
</feature>